<keyword evidence="4 12" id="KW-0547">Nucleotide-binding</keyword>
<feature type="binding site" evidence="12">
    <location>
        <position position="549"/>
    </location>
    <ligand>
        <name>Zn(2+)</name>
        <dbReference type="ChEBI" id="CHEBI:29105"/>
        <label>1</label>
    </ligand>
</feature>
<keyword evidence="3 12" id="KW-0479">Metal-binding</keyword>
<dbReference type="GO" id="GO:0006302">
    <property type="term" value="P:double-strand break repair"/>
    <property type="evidence" value="ECO:0007669"/>
    <property type="project" value="InterPro"/>
</dbReference>
<feature type="binding site" evidence="12">
    <location>
        <position position="515"/>
    </location>
    <ligand>
        <name>Zn(2+)</name>
        <dbReference type="ChEBI" id="CHEBI:29105"/>
        <label>2</label>
    </ligand>
</feature>
<evidence type="ECO:0000259" key="13">
    <source>
        <dbReference type="PROSITE" id="PS51192"/>
    </source>
</evidence>
<dbReference type="GO" id="GO:0003677">
    <property type="term" value="F:DNA binding"/>
    <property type="evidence" value="ECO:0007669"/>
    <property type="project" value="UniProtKB-UniRule"/>
</dbReference>
<keyword evidence="7 12" id="KW-0862">Zinc</keyword>
<dbReference type="PROSITE" id="PS51192">
    <property type="entry name" value="HELICASE_ATP_BIND_1"/>
    <property type="match status" value="1"/>
</dbReference>
<evidence type="ECO:0000256" key="7">
    <source>
        <dbReference type="ARBA" id="ARBA00022833"/>
    </source>
</evidence>
<evidence type="ECO:0000256" key="2">
    <source>
        <dbReference type="ARBA" id="ARBA00022705"/>
    </source>
</evidence>
<dbReference type="GO" id="GO:0006270">
    <property type="term" value="P:DNA replication initiation"/>
    <property type="evidence" value="ECO:0007669"/>
    <property type="project" value="TreeGrafter"/>
</dbReference>
<dbReference type="NCBIfam" id="TIGR00595">
    <property type="entry name" value="priA"/>
    <property type="match status" value="1"/>
</dbReference>
<dbReference type="GO" id="GO:0005524">
    <property type="term" value="F:ATP binding"/>
    <property type="evidence" value="ECO:0007669"/>
    <property type="project" value="UniProtKB-UniRule"/>
</dbReference>
<dbReference type="InterPro" id="IPR001650">
    <property type="entry name" value="Helicase_C-like"/>
</dbReference>
<keyword evidence="6 12" id="KW-0347">Helicase</keyword>
<evidence type="ECO:0000259" key="14">
    <source>
        <dbReference type="PROSITE" id="PS51194"/>
    </source>
</evidence>
<dbReference type="InterPro" id="IPR040498">
    <property type="entry name" value="PriA_CRR"/>
</dbReference>
<organism evidence="15">
    <name type="scientific">uncultured Bacteroidota bacterium</name>
    <dbReference type="NCBI Taxonomy" id="152509"/>
    <lineage>
        <taxon>Bacteria</taxon>
        <taxon>Pseudomonadati</taxon>
        <taxon>Bacteroidota</taxon>
        <taxon>environmental samples</taxon>
    </lineage>
</organism>
<evidence type="ECO:0000256" key="12">
    <source>
        <dbReference type="HAMAP-Rule" id="MF_00983"/>
    </source>
</evidence>
<keyword evidence="2 12" id="KW-0235">DNA replication</keyword>
<dbReference type="PROSITE" id="PS51194">
    <property type="entry name" value="HELICASE_CTER"/>
    <property type="match status" value="1"/>
</dbReference>
<dbReference type="Pfam" id="PF17764">
    <property type="entry name" value="PriA_3primeBD"/>
    <property type="match status" value="1"/>
</dbReference>
<dbReference type="InterPro" id="IPR011545">
    <property type="entry name" value="DEAD/DEAH_box_helicase_dom"/>
</dbReference>
<keyword evidence="9 12" id="KW-0238">DNA-binding</keyword>
<feature type="binding site" evidence="12">
    <location>
        <position position="506"/>
    </location>
    <ligand>
        <name>Zn(2+)</name>
        <dbReference type="ChEBI" id="CHEBI:29105"/>
        <label>1</label>
    </ligand>
</feature>
<dbReference type="SMART" id="SM00490">
    <property type="entry name" value="HELICc"/>
    <property type="match status" value="1"/>
</dbReference>
<dbReference type="FunFam" id="3.40.50.300:FF:000489">
    <property type="entry name" value="Primosome assembly protein PriA"/>
    <property type="match status" value="1"/>
</dbReference>
<reference evidence="15" key="1">
    <citation type="journal article" date="2005" name="Environ. Microbiol.">
        <title>Genetic and functional properties of uncultivated thermophilic crenarchaeotes from a subsurface gold mine as revealed by analysis of genome fragments.</title>
        <authorList>
            <person name="Nunoura T."/>
            <person name="Hirayama H."/>
            <person name="Takami H."/>
            <person name="Oida H."/>
            <person name="Nishi S."/>
            <person name="Shimamura S."/>
            <person name="Suzuki Y."/>
            <person name="Inagaki F."/>
            <person name="Takai K."/>
            <person name="Nealson K.H."/>
            <person name="Horikoshi K."/>
        </authorList>
    </citation>
    <scope>NUCLEOTIDE SEQUENCE</scope>
</reference>
<dbReference type="InterPro" id="IPR027417">
    <property type="entry name" value="P-loop_NTPase"/>
</dbReference>
<gene>
    <name evidence="12" type="primary">priA</name>
    <name evidence="15" type="ORF">HGMM_F40B03C29</name>
</gene>
<keyword evidence="10 12" id="KW-0413">Isomerase</keyword>
<evidence type="ECO:0000256" key="11">
    <source>
        <dbReference type="ARBA" id="ARBA00048988"/>
    </source>
</evidence>
<protein>
    <recommendedName>
        <fullName evidence="12">Replication restart protein PriA</fullName>
    </recommendedName>
    <alternativeName>
        <fullName evidence="12">ATP-dependent DNA helicase PriA</fullName>
        <ecNumber evidence="12">5.6.2.4</ecNumber>
    </alternativeName>
    <alternativeName>
        <fullName evidence="12">DNA 3'-5' helicase PriA</fullName>
    </alternativeName>
</protein>
<dbReference type="GO" id="GO:0006269">
    <property type="term" value="P:DNA replication, synthesis of primer"/>
    <property type="evidence" value="ECO:0007669"/>
    <property type="project" value="UniProtKB-KW"/>
</dbReference>
<feature type="binding site" evidence="12">
    <location>
        <position position="518"/>
    </location>
    <ligand>
        <name>Zn(2+)</name>
        <dbReference type="ChEBI" id="CHEBI:29105"/>
        <label>2</label>
    </ligand>
</feature>
<evidence type="ECO:0000313" key="15">
    <source>
        <dbReference type="EMBL" id="BAL56541.1"/>
    </source>
</evidence>
<dbReference type="InterPro" id="IPR005259">
    <property type="entry name" value="PriA"/>
</dbReference>
<dbReference type="Pfam" id="PF00271">
    <property type="entry name" value="Helicase_C"/>
    <property type="match status" value="1"/>
</dbReference>
<evidence type="ECO:0000256" key="9">
    <source>
        <dbReference type="ARBA" id="ARBA00023125"/>
    </source>
</evidence>
<reference evidence="15" key="2">
    <citation type="journal article" date="2012" name="PLoS ONE">
        <title>A Deeply Branching Thermophilic Bacterium with an Ancient Acetyl-CoA Pathway Dominates a Subsurface Ecosystem.</title>
        <authorList>
            <person name="Takami H."/>
            <person name="Noguchi H."/>
            <person name="Takaki Y."/>
            <person name="Uchiyama I."/>
            <person name="Toyoda A."/>
            <person name="Nishi S."/>
            <person name="Chee G.-J."/>
            <person name="Arai W."/>
            <person name="Nunoura T."/>
            <person name="Itoh T."/>
            <person name="Hattori M."/>
            <person name="Takai K."/>
        </authorList>
    </citation>
    <scope>NUCLEOTIDE SEQUENCE</scope>
</reference>
<dbReference type="CDD" id="cd18804">
    <property type="entry name" value="SF2_C_priA"/>
    <property type="match status" value="1"/>
</dbReference>
<comment type="similarity">
    <text evidence="12">Belongs to the helicase family. PriA subfamily.</text>
</comment>
<dbReference type="CDD" id="cd17929">
    <property type="entry name" value="DEXHc_priA"/>
    <property type="match status" value="1"/>
</dbReference>
<name>H5SK55_9BACT</name>
<feature type="binding site" evidence="12">
    <location>
        <position position="533"/>
    </location>
    <ligand>
        <name>Zn(2+)</name>
        <dbReference type="ChEBI" id="CHEBI:29105"/>
        <label>2</label>
    </ligand>
</feature>
<dbReference type="EMBL" id="AP011750">
    <property type="protein sequence ID" value="BAL56541.1"/>
    <property type="molecule type" value="Genomic_DNA"/>
</dbReference>
<proteinExistence type="inferred from homology"/>
<feature type="domain" description="Helicase C-terminal" evidence="14">
    <location>
        <begin position="519"/>
        <end position="697"/>
    </location>
</feature>
<dbReference type="InterPro" id="IPR041236">
    <property type="entry name" value="PriA_C"/>
</dbReference>
<sequence>MWVRRRGLQALHYALPDAEGPYMPGIRVLVPLGRHDTPYIGLLMGVEESPPPFPQVKPLFAKLDAEPLYDETALAFFRWLVSYYMATPGDVAHVALPGRVGKIADWRACWRGSPPSLHPKKVYQQLRSYESFSIVQMARRLGLSAKKLLSVVRRWVRSGYAQLEPVVRQPRLRPPFFVEVAPPYLEEKAFQAAWESLPPASAQVFLELLRRTLRGDPPVYSHLRRAVGAPLRELVQRGLVRLLPAPAYYERIYARPLQPYTLTPAQQQAFEQVAAHLQDHPPRPILLHGITASGKTFVYMELMRKFLREGKQVLYLLPEIALTKQILDRLRGTFGEAMALYHSGLTEAERYRTWKAAREDAVDVVVGTRSALFLPLRRLGLIIVDEEHDPSFGQVGRAPLYQARDAAIYYAHLRQIPIVLGSATPSLETFAHARSGKYHYVPLKQKALPSRPPQLHVVDMRIEFQEKLSVGVFSSVLRELMEERLVRGEQAILFRNRRGYAPLLLCQVCGHRWECPDCAITLTYHKRQNSLICHYCGRREKAPAHCPVCGSDRLSLSGIGTERIEEQLQTFFPGLRVLRLDRDTTAGHTHEEIIGAFERGEADVLVGTQMVTKGLDFPRVTLVGVLYADSLVAWADFRAEERAYQLLVQLMGRAGRQGLESHIVIQTFRPETKLFSLLDAPYEAFAEPALKQREKYGYPPFRRLLQVNIYHKDPGQVERQAALWQGELRKAGWGEVLGPVYAPIPRIRSWYHMQILLKLPVRYAYEAVRSQLLQLREAHYRRWGSHSARITFHVDP</sequence>
<dbReference type="Gene3D" id="3.40.50.300">
    <property type="entry name" value="P-loop containing nucleotide triphosphate hydrolases"/>
    <property type="match status" value="2"/>
</dbReference>
<comment type="catalytic activity">
    <reaction evidence="11 12">
        <text>ATP + H2O = ADP + phosphate + H(+)</text>
        <dbReference type="Rhea" id="RHEA:13065"/>
        <dbReference type="ChEBI" id="CHEBI:15377"/>
        <dbReference type="ChEBI" id="CHEBI:15378"/>
        <dbReference type="ChEBI" id="CHEBI:30616"/>
        <dbReference type="ChEBI" id="CHEBI:43474"/>
        <dbReference type="ChEBI" id="CHEBI:456216"/>
        <dbReference type="EC" id="5.6.2.4"/>
    </reaction>
</comment>
<dbReference type="EC" id="5.6.2.4" evidence="12"/>
<keyword evidence="5 12" id="KW-0378">Hydrolase</keyword>
<dbReference type="AlphaFoldDB" id="H5SK55"/>
<comment type="catalytic activity">
    <reaction evidence="12">
        <text>Couples ATP hydrolysis with the unwinding of duplex DNA by translocating in the 3'-5' direction.</text>
        <dbReference type="EC" id="5.6.2.4"/>
    </reaction>
</comment>
<comment type="subunit">
    <text evidence="12">Component of the replication restart primosome.</text>
</comment>
<dbReference type="Pfam" id="PF18074">
    <property type="entry name" value="PriA_C"/>
    <property type="match status" value="1"/>
</dbReference>
<dbReference type="PANTHER" id="PTHR30580:SF0">
    <property type="entry name" value="PRIMOSOMAL PROTEIN N"/>
    <property type="match status" value="1"/>
</dbReference>
<comment type="function">
    <text evidence="12">Initiates the restart of stalled replication forks, which reloads the replicative helicase on sites other than the origin of replication. Recognizes and binds to abandoned replication forks and remodels them to uncover a helicase loading site. Promotes assembly of the primosome at these replication forks.</text>
</comment>
<dbReference type="SMART" id="SM00487">
    <property type="entry name" value="DEXDc"/>
    <property type="match status" value="1"/>
</dbReference>
<dbReference type="InterPro" id="IPR041222">
    <property type="entry name" value="PriA_3primeBD"/>
</dbReference>
<dbReference type="Pfam" id="PF00270">
    <property type="entry name" value="DEAD"/>
    <property type="match status" value="1"/>
</dbReference>
<accession>H5SK55</accession>
<dbReference type="GO" id="GO:0016887">
    <property type="term" value="F:ATP hydrolysis activity"/>
    <property type="evidence" value="ECO:0007669"/>
    <property type="project" value="RHEA"/>
</dbReference>
<dbReference type="HAMAP" id="MF_00983">
    <property type="entry name" value="PriA"/>
    <property type="match status" value="1"/>
</dbReference>
<dbReference type="GO" id="GO:0043138">
    <property type="term" value="F:3'-5' DNA helicase activity"/>
    <property type="evidence" value="ECO:0007669"/>
    <property type="project" value="UniProtKB-EC"/>
</dbReference>
<dbReference type="GO" id="GO:0006310">
    <property type="term" value="P:DNA recombination"/>
    <property type="evidence" value="ECO:0007669"/>
    <property type="project" value="InterPro"/>
</dbReference>
<feature type="binding site" evidence="12">
    <location>
        <position position="536"/>
    </location>
    <ligand>
        <name>Zn(2+)</name>
        <dbReference type="ChEBI" id="CHEBI:29105"/>
        <label>2</label>
    </ligand>
</feature>
<dbReference type="Gene3D" id="3.40.1440.60">
    <property type="entry name" value="PriA, 3(prime) DNA-binding domain"/>
    <property type="match status" value="1"/>
</dbReference>
<dbReference type="SUPFAM" id="SSF52540">
    <property type="entry name" value="P-loop containing nucleoside triphosphate hydrolases"/>
    <property type="match status" value="2"/>
</dbReference>
<evidence type="ECO:0000256" key="5">
    <source>
        <dbReference type="ARBA" id="ARBA00022801"/>
    </source>
</evidence>
<dbReference type="PANTHER" id="PTHR30580">
    <property type="entry name" value="PRIMOSOMAL PROTEIN N"/>
    <property type="match status" value="1"/>
</dbReference>
<evidence type="ECO:0000256" key="6">
    <source>
        <dbReference type="ARBA" id="ARBA00022806"/>
    </source>
</evidence>
<evidence type="ECO:0000256" key="10">
    <source>
        <dbReference type="ARBA" id="ARBA00023235"/>
    </source>
</evidence>
<dbReference type="InterPro" id="IPR014001">
    <property type="entry name" value="Helicase_ATP-bd"/>
</dbReference>
<evidence type="ECO:0000256" key="8">
    <source>
        <dbReference type="ARBA" id="ARBA00022840"/>
    </source>
</evidence>
<evidence type="ECO:0000256" key="1">
    <source>
        <dbReference type="ARBA" id="ARBA00022515"/>
    </source>
</evidence>
<keyword evidence="8 12" id="KW-0067">ATP-binding</keyword>
<feature type="binding site" evidence="12">
    <location>
        <position position="546"/>
    </location>
    <ligand>
        <name>Zn(2+)</name>
        <dbReference type="ChEBI" id="CHEBI:29105"/>
        <label>1</label>
    </ligand>
</feature>
<evidence type="ECO:0000256" key="4">
    <source>
        <dbReference type="ARBA" id="ARBA00022741"/>
    </source>
</evidence>
<dbReference type="InterPro" id="IPR042115">
    <property type="entry name" value="PriA_3primeBD_sf"/>
</dbReference>
<feature type="binding site" evidence="12">
    <location>
        <position position="509"/>
    </location>
    <ligand>
        <name>Zn(2+)</name>
        <dbReference type="ChEBI" id="CHEBI:29105"/>
        <label>1</label>
    </ligand>
</feature>
<comment type="cofactor">
    <cofactor evidence="12">
        <name>Zn(2+)</name>
        <dbReference type="ChEBI" id="CHEBI:29105"/>
    </cofactor>
    <text evidence="12">Binds 2 zinc ions per subunit.</text>
</comment>
<dbReference type="GO" id="GO:1990077">
    <property type="term" value="C:primosome complex"/>
    <property type="evidence" value="ECO:0007669"/>
    <property type="project" value="UniProtKB-UniRule"/>
</dbReference>
<keyword evidence="1 12" id="KW-0639">Primosome</keyword>
<dbReference type="GO" id="GO:0008270">
    <property type="term" value="F:zinc ion binding"/>
    <property type="evidence" value="ECO:0007669"/>
    <property type="project" value="UniProtKB-UniRule"/>
</dbReference>
<feature type="domain" description="Helicase ATP-binding" evidence="13">
    <location>
        <begin position="276"/>
        <end position="443"/>
    </location>
</feature>
<dbReference type="Pfam" id="PF18319">
    <property type="entry name" value="Zn_ribbon_PriA"/>
    <property type="match status" value="1"/>
</dbReference>
<evidence type="ECO:0000256" key="3">
    <source>
        <dbReference type="ARBA" id="ARBA00022723"/>
    </source>
</evidence>